<comment type="caution">
    <text evidence="6">The sequence shown here is derived from an EMBL/GenBank/DDBJ whole genome shotgun (WGS) entry which is preliminary data.</text>
</comment>
<dbReference type="Gene3D" id="3.30.70.270">
    <property type="match status" value="1"/>
</dbReference>
<dbReference type="InterPro" id="IPR001610">
    <property type="entry name" value="PAC"/>
</dbReference>
<evidence type="ECO:0000259" key="2">
    <source>
        <dbReference type="PROSITE" id="PS50112"/>
    </source>
</evidence>
<dbReference type="InterPro" id="IPR052155">
    <property type="entry name" value="Biofilm_reg_signaling"/>
</dbReference>
<dbReference type="AlphaFoldDB" id="A0A1J5S2E7"/>
<dbReference type="SUPFAM" id="SSF55785">
    <property type="entry name" value="PYP-like sensor domain (PAS domain)"/>
    <property type="match status" value="2"/>
</dbReference>
<dbReference type="EMBL" id="MLJW01000075">
    <property type="protein sequence ID" value="OIR02415.1"/>
    <property type="molecule type" value="Genomic_DNA"/>
</dbReference>
<reference evidence="6" key="1">
    <citation type="submission" date="2016-10" db="EMBL/GenBank/DDBJ databases">
        <title>Sequence of Gallionella enrichment culture.</title>
        <authorList>
            <person name="Poehlein A."/>
            <person name="Muehling M."/>
            <person name="Daniel R."/>
        </authorList>
    </citation>
    <scope>NUCLEOTIDE SEQUENCE</scope>
</reference>
<dbReference type="SUPFAM" id="SSF141868">
    <property type="entry name" value="EAL domain-like"/>
    <property type="match status" value="1"/>
</dbReference>
<dbReference type="PANTHER" id="PTHR44757:SF2">
    <property type="entry name" value="BIOFILM ARCHITECTURE MAINTENANCE PROTEIN MBAA"/>
    <property type="match status" value="1"/>
</dbReference>
<dbReference type="Gene3D" id="3.30.450.20">
    <property type="entry name" value="PAS domain"/>
    <property type="match status" value="2"/>
</dbReference>
<dbReference type="InterPro" id="IPR035919">
    <property type="entry name" value="EAL_sf"/>
</dbReference>
<feature type="transmembrane region" description="Helical" evidence="1">
    <location>
        <begin position="12"/>
        <end position="29"/>
    </location>
</feature>
<keyword evidence="1" id="KW-1133">Transmembrane helix</keyword>
<dbReference type="SMART" id="SM00091">
    <property type="entry name" value="PAS"/>
    <property type="match status" value="2"/>
</dbReference>
<dbReference type="PROSITE" id="PS50883">
    <property type="entry name" value="EAL"/>
    <property type="match status" value="1"/>
</dbReference>
<dbReference type="InterPro" id="IPR029787">
    <property type="entry name" value="Nucleotide_cyclase"/>
</dbReference>
<dbReference type="Gene3D" id="3.20.20.450">
    <property type="entry name" value="EAL domain"/>
    <property type="match status" value="1"/>
</dbReference>
<name>A0A1J5S2E7_9ZZZZ</name>
<dbReference type="InterPro" id="IPR013767">
    <property type="entry name" value="PAS_fold"/>
</dbReference>
<dbReference type="NCBIfam" id="TIGR00229">
    <property type="entry name" value="sensory_box"/>
    <property type="match status" value="1"/>
</dbReference>
<dbReference type="Pfam" id="PF00563">
    <property type="entry name" value="EAL"/>
    <property type="match status" value="1"/>
</dbReference>
<feature type="domain" description="GGDEF" evidence="5">
    <location>
        <begin position="501"/>
        <end position="634"/>
    </location>
</feature>
<dbReference type="InterPro" id="IPR043128">
    <property type="entry name" value="Rev_trsase/Diguanyl_cyclase"/>
</dbReference>
<dbReference type="Pfam" id="PF00990">
    <property type="entry name" value="GGDEF"/>
    <property type="match status" value="1"/>
</dbReference>
<evidence type="ECO:0000313" key="6">
    <source>
        <dbReference type="EMBL" id="OIR02415.1"/>
    </source>
</evidence>
<organism evidence="6">
    <name type="scientific">mine drainage metagenome</name>
    <dbReference type="NCBI Taxonomy" id="410659"/>
    <lineage>
        <taxon>unclassified sequences</taxon>
        <taxon>metagenomes</taxon>
        <taxon>ecological metagenomes</taxon>
    </lineage>
</organism>
<dbReference type="InterPro" id="IPR000160">
    <property type="entry name" value="GGDEF_dom"/>
</dbReference>
<dbReference type="InterPro" id="IPR000700">
    <property type="entry name" value="PAS-assoc_C"/>
</dbReference>
<evidence type="ECO:0000259" key="3">
    <source>
        <dbReference type="PROSITE" id="PS50113"/>
    </source>
</evidence>
<evidence type="ECO:0000256" key="1">
    <source>
        <dbReference type="SAM" id="Phobius"/>
    </source>
</evidence>
<sequence length="896" mass="98421">MAFRKPALPPLSARLTAGVYIGLGILWVVSTDWLLKPLLSSHGDLATAIASSKGVLFVLVSGAVVYGLTRLAIRQQEGRAETAIRGETELRDLIESLPVPLFVVDAQDGQVFYANRSVARLTGHTGDGPAEISFCRDQEPPLPRLGGGDEDLEARYWAPGGEIRTACLNARGIAFHGRNALMVAMVDITRRKTAEAALRRKNHMLQALNDLHEQFIRKTDAEALCRHLLNTALAVSDSQGGQLLEVEGGENTPARTIYRAGLMAIPGDPLIGQALDSRQPATTGSRVAMPLFGGGDLVAVLVLDGNPEGYPAAALAELAPLFTSCGLLLAALANQRRREEAENTLGKLSLAVEQSASMVIITDRAGVIDYVNQSFCVTTGYSAEEVIGQTPNLLRSGYMPASLFQEMWDTLLSGESWQGELYNRRKNGEHFWSQMRISPLRAADGEITHMVGIGEDISFRKQFEERLLRQANFDQLTGLPNRLLAFDRLSQALKQSGVEDRRLAVLLVDLDHFKMINESLGQRAGDKVLVEAARRLASCCDPLHTTARLGNDEFLVILHGAENDERAEMVAERILGHFTQPFLVDGTELYLSVSIGVAVAPEDGTEPEPLLKSAAAAMTRAKEGGRNRYNFFRPGMNRTAAQWLEVDSQLRHALDRSELFLTFQPLQDIAGRSLCGAEALLRWQNTALGGLVMPDRFIPLAEETGQIVPIGRWVLRQACCEAQAWRAQGRDLLIAVNTSSRQLHHPGFPDHLREALERSGLPPDRLELEITESVLMEDGEDTARILKDIADLGVHLSLDDFGTGYSSLSYLKRFPFHTLKIDRAFVRDLMTDNSDRELVRAIIAMAKSLSLTVIAEGVEEEAQLDYLRDLGCHTAQGYLFSRPLPAEAFRAFAGLR</sequence>
<dbReference type="SMART" id="SM00052">
    <property type="entry name" value="EAL"/>
    <property type="match status" value="1"/>
</dbReference>
<dbReference type="PROSITE" id="PS50112">
    <property type="entry name" value="PAS"/>
    <property type="match status" value="2"/>
</dbReference>
<dbReference type="InterPro" id="IPR035965">
    <property type="entry name" value="PAS-like_dom_sf"/>
</dbReference>
<dbReference type="CDD" id="cd00130">
    <property type="entry name" value="PAS"/>
    <property type="match status" value="1"/>
</dbReference>
<accession>A0A1J5S2E7</accession>
<protein>
    <submittedName>
        <fullName evidence="6">Phytochrome-like protein cph2</fullName>
    </submittedName>
</protein>
<dbReference type="Pfam" id="PF13188">
    <property type="entry name" value="PAS_8"/>
    <property type="match status" value="1"/>
</dbReference>
<dbReference type="InterPro" id="IPR001633">
    <property type="entry name" value="EAL_dom"/>
</dbReference>
<dbReference type="PANTHER" id="PTHR44757">
    <property type="entry name" value="DIGUANYLATE CYCLASE DGCP"/>
    <property type="match status" value="1"/>
</dbReference>
<dbReference type="PROSITE" id="PS50113">
    <property type="entry name" value="PAC"/>
    <property type="match status" value="1"/>
</dbReference>
<dbReference type="SUPFAM" id="SSF55073">
    <property type="entry name" value="Nucleotide cyclase"/>
    <property type="match status" value="1"/>
</dbReference>
<dbReference type="SUPFAM" id="SSF55781">
    <property type="entry name" value="GAF domain-like"/>
    <property type="match status" value="1"/>
</dbReference>
<keyword evidence="1" id="KW-0812">Transmembrane</keyword>
<dbReference type="InterPro" id="IPR000014">
    <property type="entry name" value="PAS"/>
</dbReference>
<evidence type="ECO:0000259" key="4">
    <source>
        <dbReference type="PROSITE" id="PS50883"/>
    </source>
</evidence>
<dbReference type="GO" id="GO:0006355">
    <property type="term" value="P:regulation of DNA-templated transcription"/>
    <property type="evidence" value="ECO:0007669"/>
    <property type="project" value="InterPro"/>
</dbReference>
<dbReference type="Pfam" id="PF00989">
    <property type="entry name" value="PAS"/>
    <property type="match status" value="1"/>
</dbReference>
<proteinExistence type="predicted"/>
<evidence type="ECO:0000259" key="5">
    <source>
        <dbReference type="PROSITE" id="PS50887"/>
    </source>
</evidence>
<dbReference type="CDD" id="cd01948">
    <property type="entry name" value="EAL"/>
    <property type="match status" value="1"/>
</dbReference>
<feature type="domain" description="PAC" evidence="3">
    <location>
        <begin position="415"/>
        <end position="469"/>
    </location>
</feature>
<dbReference type="FunFam" id="3.20.20.450:FF:000001">
    <property type="entry name" value="Cyclic di-GMP phosphodiesterase yahA"/>
    <property type="match status" value="1"/>
</dbReference>
<feature type="domain" description="PAS" evidence="2">
    <location>
        <begin position="344"/>
        <end position="390"/>
    </location>
</feature>
<dbReference type="SMART" id="SM00086">
    <property type="entry name" value="PAC"/>
    <property type="match status" value="2"/>
</dbReference>
<feature type="domain" description="PAS" evidence="2">
    <location>
        <begin position="86"/>
        <end position="125"/>
    </location>
</feature>
<dbReference type="CDD" id="cd01949">
    <property type="entry name" value="GGDEF"/>
    <property type="match status" value="1"/>
</dbReference>
<dbReference type="NCBIfam" id="TIGR00254">
    <property type="entry name" value="GGDEF"/>
    <property type="match status" value="1"/>
</dbReference>
<feature type="domain" description="EAL" evidence="4">
    <location>
        <begin position="643"/>
        <end position="896"/>
    </location>
</feature>
<gene>
    <name evidence="6" type="primary">cph2_25</name>
    <name evidence="6" type="ORF">GALL_155730</name>
</gene>
<keyword evidence="1" id="KW-0472">Membrane</keyword>
<dbReference type="SMART" id="SM00267">
    <property type="entry name" value="GGDEF"/>
    <property type="match status" value="1"/>
</dbReference>
<dbReference type="PROSITE" id="PS50887">
    <property type="entry name" value="GGDEF"/>
    <property type="match status" value="1"/>
</dbReference>